<evidence type="ECO:0000313" key="3">
    <source>
        <dbReference type="Proteomes" id="UP001164705"/>
    </source>
</evidence>
<dbReference type="InterPro" id="IPR051044">
    <property type="entry name" value="MAG_DAG_Lipase"/>
</dbReference>
<feature type="domain" description="Serine aminopeptidase S33" evidence="1">
    <location>
        <begin position="2"/>
        <end position="143"/>
    </location>
</feature>
<sequence>MNYALRKQPDIKAIVATSPFLRLAFQPPKWKVTLGKLMLKLAPSVTLPSAIEESAISSIPAEVKRYHEDPLIHGKISPMYLFPVIDAGEYAIANAYKLKIPILVTHGTGDRIIDYKGSVDFTNQAHGAELKLYDNGYHELHHDVCAEEMLLTIVKWLDKH</sequence>
<evidence type="ECO:0000259" key="1">
    <source>
        <dbReference type="Pfam" id="PF12146"/>
    </source>
</evidence>
<dbReference type="AlphaFoldDB" id="A0A9E8N164"/>
<dbReference type="Pfam" id="PF12146">
    <property type="entry name" value="Hydrolase_4"/>
    <property type="match status" value="1"/>
</dbReference>
<keyword evidence="3" id="KW-1185">Reference proteome</keyword>
<dbReference type="InterPro" id="IPR022742">
    <property type="entry name" value="Hydrolase_4"/>
</dbReference>
<keyword evidence="2" id="KW-0378">Hydrolase</keyword>
<dbReference type="Proteomes" id="UP001164705">
    <property type="component" value="Chromosome"/>
</dbReference>
<protein>
    <submittedName>
        <fullName evidence="2">Alpha/beta hydrolase</fullName>
    </submittedName>
</protein>
<proteinExistence type="predicted"/>
<name>A0A9E8N164_9FLAO</name>
<dbReference type="GO" id="GO:0016787">
    <property type="term" value="F:hydrolase activity"/>
    <property type="evidence" value="ECO:0007669"/>
    <property type="project" value="UniProtKB-KW"/>
</dbReference>
<gene>
    <name evidence="2" type="ORF">N7U66_03050</name>
</gene>
<evidence type="ECO:0000313" key="2">
    <source>
        <dbReference type="EMBL" id="WAC03959.1"/>
    </source>
</evidence>
<organism evidence="2 3">
    <name type="scientific">Lacinutrix neustonica</name>
    <dbReference type="NCBI Taxonomy" id="2980107"/>
    <lineage>
        <taxon>Bacteria</taxon>
        <taxon>Pseudomonadati</taxon>
        <taxon>Bacteroidota</taxon>
        <taxon>Flavobacteriia</taxon>
        <taxon>Flavobacteriales</taxon>
        <taxon>Flavobacteriaceae</taxon>
        <taxon>Lacinutrix</taxon>
    </lineage>
</organism>
<dbReference type="SUPFAM" id="SSF53474">
    <property type="entry name" value="alpha/beta-Hydrolases"/>
    <property type="match status" value="1"/>
</dbReference>
<dbReference type="PANTHER" id="PTHR11614">
    <property type="entry name" value="PHOSPHOLIPASE-RELATED"/>
    <property type="match status" value="1"/>
</dbReference>
<accession>A0A9E8N164</accession>
<dbReference type="Gene3D" id="3.40.50.1820">
    <property type="entry name" value="alpha/beta hydrolase"/>
    <property type="match status" value="1"/>
</dbReference>
<reference evidence="2" key="1">
    <citation type="submission" date="2022-11" db="EMBL/GenBank/DDBJ databases">
        <title>Lacinutrix neustonica HL-RS19T sp. nov., isolated from the surface microlayer sample of brackish Lake Shihwa.</title>
        <authorList>
            <person name="Choi J.Y."/>
            <person name="Hwang C.Y."/>
        </authorList>
    </citation>
    <scope>NUCLEOTIDE SEQUENCE</scope>
    <source>
        <strain evidence="2">HL-RS19</strain>
    </source>
</reference>
<dbReference type="KEGG" id="lnu:N7U66_03050"/>
<dbReference type="EMBL" id="CP113088">
    <property type="protein sequence ID" value="WAC03959.1"/>
    <property type="molecule type" value="Genomic_DNA"/>
</dbReference>
<dbReference type="InterPro" id="IPR029058">
    <property type="entry name" value="AB_hydrolase_fold"/>
</dbReference>